<evidence type="ECO:0000256" key="7">
    <source>
        <dbReference type="ARBA" id="ARBA00022840"/>
    </source>
</evidence>
<evidence type="ECO:0000256" key="3">
    <source>
        <dbReference type="ARBA" id="ARBA00022553"/>
    </source>
</evidence>
<keyword evidence="13" id="KW-1185">Reference proteome</keyword>
<evidence type="ECO:0000256" key="1">
    <source>
        <dbReference type="ARBA" id="ARBA00000085"/>
    </source>
</evidence>
<dbReference type="EMBL" id="QTUA01000001">
    <property type="protein sequence ID" value="REF29247.1"/>
    <property type="molecule type" value="Genomic_DNA"/>
</dbReference>
<evidence type="ECO:0000259" key="11">
    <source>
        <dbReference type="Pfam" id="PF07730"/>
    </source>
</evidence>
<dbReference type="InterPro" id="IPR036890">
    <property type="entry name" value="HATPase_C_sf"/>
</dbReference>
<dbReference type="GO" id="GO:0000155">
    <property type="term" value="F:phosphorelay sensor kinase activity"/>
    <property type="evidence" value="ECO:0007669"/>
    <property type="project" value="InterPro"/>
</dbReference>
<feature type="transmembrane region" description="Helical" evidence="10">
    <location>
        <begin position="62"/>
        <end position="80"/>
    </location>
</feature>
<protein>
    <recommendedName>
        <fullName evidence="2">histidine kinase</fullName>
        <ecNumber evidence="2">2.7.13.3</ecNumber>
    </recommendedName>
</protein>
<dbReference type="InterPro" id="IPR011712">
    <property type="entry name" value="Sig_transdc_His_kin_sub3_dim/P"/>
</dbReference>
<dbReference type="PANTHER" id="PTHR24421">
    <property type="entry name" value="NITRATE/NITRITE SENSOR PROTEIN NARX-RELATED"/>
    <property type="match status" value="1"/>
</dbReference>
<keyword evidence="10" id="KW-0472">Membrane</keyword>
<keyword evidence="5" id="KW-0547">Nucleotide-binding</keyword>
<dbReference type="Proteomes" id="UP000256253">
    <property type="component" value="Unassembled WGS sequence"/>
</dbReference>
<feature type="region of interest" description="Disordered" evidence="9">
    <location>
        <begin position="370"/>
        <end position="392"/>
    </location>
</feature>
<dbReference type="GO" id="GO:0005524">
    <property type="term" value="F:ATP binding"/>
    <property type="evidence" value="ECO:0007669"/>
    <property type="project" value="UniProtKB-KW"/>
</dbReference>
<feature type="transmembrane region" description="Helical" evidence="10">
    <location>
        <begin position="164"/>
        <end position="187"/>
    </location>
</feature>
<keyword evidence="10" id="KW-1133">Transmembrane helix</keyword>
<proteinExistence type="predicted"/>
<dbReference type="InterPro" id="IPR050482">
    <property type="entry name" value="Sensor_HK_TwoCompSys"/>
</dbReference>
<evidence type="ECO:0000256" key="10">
    <source>
        <dbReference type="SAM" id="Phobius"/>
    </source>
</evidence>
<evidence type="ECO:0000256" key="2">
    <source>
        <dbReference type="ARBA" id="ARBA00012438"/>
    </source>
</evidence>
<organism evidence="12 13">
    <name type="scientific">Calidifontibacter indicus</name>
    <dbReference type="NCBI Taxonomy" id="419650"/>
    <lineage>
        <taxon>Bacteria</taxon>
        <taxon>Bacillati</taxon>
        <taxon>Actinomycetota</taxon>
        <taxon>Actinomycetes</taxon>
        <taxon>Micrococcales</taxon>
        <taxon>Dermacoccaceae</taxon>
        <taxon>Calidifontibacter</taxon>
    </lineage>
</organism>
<sequence>MRAPMFGRMNDSSGRSARAWRRVRTTTLVLMAICSTTLGVAYYDARQAGVTSSDVQTETNGWSLLGWFVAVSICVCLVWRRRWPWQIFLAGCIATIVLPIDGFLPLAGLFTVLLLGTAPRRAAAATALATVAVGVSVARDVHDGVPSVSSMWRSVFPYAKDTAFPWWLVLIITLVLVGADVLIVALLRSRRALDTTTRSQAIATVEISRLSEEVARRAERERIAREIHDALGHRLSLLNLHAGALEMAAGDNPKIARSARVVRESAQQSMADLRSLLGLLREPGDPDVSKALLTLNDLPRLIDESLAAGSPVASSIFIDDSSPLDEQVSHTVYRITQELLTNARKHSPHEMIRLHLEARPSSGIEISTANRMAPGTQGTPGTRASFRPGNGLTGIHERVTQCGGQSWAWVDDDGAFRVLVRLPWQFRPAEQKVSR</sequence>
<keyword evidence="3" id="KW-0597">Phosphoprotein</keyword>
<accession>A0A3D9UIW9</accession>
<keyword evidence="8" id="KW-0902">Two-component regulatory system</keyword>
<dbReference type="GO" id="GO:0046983">
    <property type="term" value="F:protein dimerization activity"/>
    <property type="evidence" value="ECO:0007669"/>
    <property type="project" value="InterPro"/>
</dbReference>
<dbReference type="PANTHER" id="PTHR24421:SF10">
    <property type="entry name" value="NITRATE_NITRITE SENSOR PROTEIN NARQ"/>
    <property type="match status" value="1"/>
</dbReference>
<comment type="caution">
    <text evidence="12">The sequence shown here is derived from an EMBL/GenBank/DDBJ whole genome shotgun (WGS) entry which is preliminary data.</text>
</comment>
<feature type="compositionally biased region" description="Polar residues" evidence="9">
    <location>
        <begin position="370"/>
        <end position="382"/>
    </location>
</feature>
<feature type="domain" description="Signal transduction histidine kinase subgroup 3 dimerisation and phosphoacceptor" evidence="11">
    <location>
        <begin position="219"/>
        <end position="283"/>
    </location>
</feature>
<keyword evidence="10" id="KW-0812">Transmembrane</keyword>
<feature type="transmembrane region" description="Helical" evidence="10">
    <location>
        <begin position="21"/>
        <end position="42"/>
    </location>
</feature>
<keyword evidence="4" id="KW-0808">Transferase</keyword>
<dbReference type="EC" id="2.7.13.3" evidence="2"/>
<reference evidence="12 13" key="1">
    <citation type="submission" date="2018-08" db="EMBL/GenBank/DDBJ databases">
        <title>Sequencing the genomes of 1000 actinobacteria strains.</title>
        <authorList>
            <person name="Klenk H.-P."/>
        </authorList>
    </citation>
    <scope>NUCLEOTIDE SEQUENCE [LARGE SCALE GENOMIC DNA]</scope>
    <source>
        <strain evidence="12 13">DSM 22967</strain>
    </source>
</reference>
<feature type="transmembrane region" description="Helical" evidence="10">
    <location>
        <begin position="87"/>
        <end position="115"/>
    </location>
</feature>
<evidence type="ECO:0000313" key="12">
    <source>
        <dbReference type="EMBL" id="REF29247.1"/>
    </source>
</evidence>
<dbReference type="CDD" id="cd16917">
    <property type="entry name" value="HATPase_UhpB-NarQ-NarX-like"/>
    <property type="match status" value="1"/>
</dbReference>
<evidence type="ECO:0000256" key="5">
    <source>
        <dbReference type="ARBA" id="ARBA00022741"/>
    </source>
</evidence>
<dbReference type="SUPFAM" id="SSF55874">
    <property type="entry name" value="ATPase domain of HSP90 chaperone/DNA topoisomerase II/histidine kinase"/>
    <property type="match status" value="1"/>
</dbReference>
<evidence type="ECO:0000256" key="6">
    <source>
        <dbReference type="ARBA" id="ARBA00022777"/>
    </source>
</evidence>
<dbReference type="Pfam" id="PF07730">
    <property type="entry name" value="HisKA_3"/>
    <property type="match status" value="1"/>
</dbReference>
<name>A0A3D9UIW9_9MICO</name>
<dbReference type="GO" id="GO:0016020">
    <property type="term" value="C:membrane"/>
    <property type="evidence" value="ECO:0007669"/>
    <property type="project" value="InterPro"/>
</dbReference>
<evidence type="ECO:0000256" key="9">
    <source>
        <dbReference type="SAM" id="MobiDB-lite"/>
    </source>
</evidence>
<dbReference type="AlphaFoldDB" id="A0A3D9UIW9"/>
<keyword evidence="6 12" id="KW-0418">Kinase</keyword>
<keyword evidence="7" id="KW-0067">ATP-binding</keyword>
<gene>
    <name evidence="12" type="ORF">DFJ65_0181</name>
</gene>
<evidence type="ECO:0000256" key="4">
    <source>
        <dbReference type="ARBA" id="ARBA00022679"/>
    </source>
</evidence>
<dbReference type="Gene3D" id="1.20.5.1930">
    <property type="match status" value="1"/>
</dbReference>
<evidence type="ECO:0000256" key="8">
    <source>
        <dbReference type="ARBA" id="ARBA00023012"/>
    </source>
</evidence>
<evidence type="ECO:0000313" key="13">
    <source>
        <dbReference type="Proteomes" id="UP000256253"/>
    </source>
</evidence>
<comment type="catalytic activity">
    <reaction evidence="1">
        <text>ATP + protein L-histidine = ADP + protein N-phospho-L-histidine.</text>
        <dbReference type="EC" id="2.7.13.3"/>
    </reaction>
</comment>
<dbReference type="Gene3D" id="3.30.565.10">
    <property type="entry name" value="Histidine kinase-like ATPase, C-terminal domain"/>
    <property type="match status" value="1"/>
</dbReference>